<evidence type="ECO:0000313" key="16">
    <source>
        <dbReference type="Proteomes" id="UP001177023"/>
    </source>
</evidence>
<dbReference type="AlphaFoldDB" id="A0AA36FYR1"/>
<feature type="transmembrane region" description="Helical" evidence="14">
    <location>
        <begin position="38"/>
        <end position="56"/>
    </location>
</feature>
<keyword evidence="4 13" id="KW-0894">Sodium channel</keyword>
<evidence type="ECO:0000256" key="5">
    <source>
        <dbReference type="ARBA" id="ARBA00022692"/>
    </source>
</evidence>
<dbReference type="GO" id="GO:0005886">
    <property type="term" value="C:plasma membrane"/>
    <property type="evidence" value="ECO:0007669"/>
    <property type="project" value="TreeGrafter"/>
</dbReference>
<sequence length="404" mass="45065">MQDNSRTMTERIGIHYLFEEIDITGVRHLKARNLSARSTWSGILVLFTALTLYQIYEQIDEFLGFPTVTNIEAEYPSEILFPAIAVCPNNQYRISYLASKEVLKRVPPDNRTIGANWAFFIKTINRMWDVPAEEFLRSAVPELNTTIISCTLPDGTACDMSQWKQIWTINGLCWAFNYDKGWPIVIDEAGPSHSLRLILNAETYERPTICGATVSTPPENGFKILIYDQDEQPISTATGASVVPGFSTNLPFRIKLRRKMPDAGCLEETDVTAAEAEDFFDERNIHTCAGRLYHHLFENQCNCSVRSLYTGCDGTSFTSSDAVQHAPISRAVTSRCTLAAFSTSNKGNPGRDLSELPKSILPSRGDYMLGLPKAEASEKRFVGFGPDGSRVFEEKAVNFQAGIP</sequence>
<evidence type="ECO:0000256" key="4">
    <source>
        <dbReference type="ARBA" id="ARBA00022461"/>
    </source>
</evidence>
<evidence type="ECO:0000256" key="3">
    <source>
        <dbReference type="ARBA" id="ARBA00022448"/>
    </source>
</evidence>
<dbReference type="Pfam" id="PF00858">
    <property type="entry name" value="ASC"/>
    <property type="match status" value="1"/>
</dbReference>
<dbReference type="PRINTS" id="PR01078">
    <property type="entry name" value="AMINACHANNEL"/>
</dbReference>
<comment type="similarity">
    <text evidence="2 13">Belongs to the amiloride-sensitive sodium channel (TC 1.A.6) family.</text>
</comment>
<accession>A0AA36FYR1</accession>
<evidence type="ECO:0000256" key="12">
    <source>
        <dbReference type="ARBA" id="ARBA00023303"/>
    </source>
</evidence>
<evidence type="ECO:0000256" key="13">
    <source>
        <dbReference type="RuleBase" id="RU000679"/>
    </source>
</evidence>
<keyword evidence="10" id="KW-0325">Glycoprotein</keyword>
<keyword evidence="3 13" id="KW-0813">Transport</keyword>
<keyword evidence="5 13" id="KW-0812">Transmembrane</keyword>
<comment type="subcellular location">
    <subcellularLocation>
        <location evidence="1">Membrane</location>
        <topology evidence="1">Multi-pass membrane protein</topology>
    </subcellularLocation>
</comment>
<evidence type="ECO:0000256" key="10">
    <source>
        <dbReference type="ARBA" id="ARBA00023180"/>
    </source>
</evidence>
<dbReference type="GO" id="GO:0015280">
    <property type="term" value="F:ligand-gated sodium channel activity"/>
    <property type="evidence" value="ECO:0007669"/>
    <property type="project" value="TreeGrafter"/>
</dbReference>
<feature type="non-terminal residue" evidence="15">
    <location>
        <position position="1"/>
    </location>
</feature>
<keyword evidence="6 14" id="KW-1133">Transmembrane helix</keyword>
<dbReference type="Proteomes" id="UP001177023">
    <property type="component" value="Unassembled WGS sequence"/>
</dbReference>
<evidence type="ECO:0000256" key="7">
    <source>
        <dbReference type="ARBA" id="ARBA00023053"/>
    </source>
</evidence>
<keyword evidence="9 14" id="KW-0472">Membrane</keyword>
<reference evidence="15" key="1">
    <citation type="submission" date="2023-06" db="EMBL/GenBank/DDBJ databases">
        <authorList>
            <person name="Delattre M."/>
        </authorList>
    </citation>
    <scope>NUCLEOTIDE SEQUENCE</scope>
    <source>
        <strain evidence="15">AF72</strain>
    </source>
</reference>
<evidence type="ECO:0000256" key="8">
    <source>
        <dbReference type="ARBA" id="ARBA00023065"/>
    </source>
</evidence>
<keyword evidence="12 13" id="KW-0407">Ion channel</keyword>
<evidence type="ECO:0000256" key="1">
    <source>
        <dbReference type="ARBA" id="ARBA00004141"/>
    </source>
</evidence>
<organism evidence="15 16">
    <name type="scientific">Mesorhabditis spiculigera</name>
    <dbReference type="NCBI Taxonomy" id="96644"/>
    <lineage>
        <taxon>Eukaryota</taxon>
        <taxon>Metazoa</taxon>
        <taxon>Ecdysozoa</taxon>
        <taxon>Nematoda</taxon>
        <taxon>Chromadorea</taxon>
        <taxon>Rhabditida</taxon>
        <taxon>Rhabditina</taxon>
        <taxon>Rhabditomorpha</taxon>
        <taxon>Rhabditoidea</taxon>
        <taxon>Rhabditidae</taxon>
        <taxon>Mesorhabditinae</taxon>
        <taxon>Mesorhabditis</taxon>
    </lineage>
</organism>
<evidence type="ECO:0000256" key="9">
    <source>
        <dbReference type="ARBA" id="ARBA00023136"/>
    </source>
</evidence>
<dbReference type="Gene3D" id="2.60.470.10">
    <property type="entry name" value="Acid-sensing ion channels like domains"/>
    <property type="match status" value="1"/>
</dbReference>
<evidence type="ECO:0000313" key="15">
    <source>
        <dbReference type="EMBL" id="CAJ0569708.1"/>
    </source>
</evidence>
<keyword evidence="11 13" id="KW-0739">Sodium transport</keyword>
<dbReference type="InterPro" id="IPR001873">
    <property type="entry name" value="ENaC"/>
</dbReference>
<dbReference type="PANTHER" id="PTHR11690:SF296">
    <property type="entry name" value="DEGENERIN-LIKE PROTEIN DEL-10"/>
    <property type="match status" value="1"/>
</dbReference>
<evidence type="ECO:0000256" key="6">
    <source>
        <dbReference type="ARBA" id="ARBA00022989"/>
    </source>
</evidence>
<keyword evidence="7" id="KW-0915">Sodium</keyword>
<evidence type="ECO:0000256" key="11">
    <source>
        <dbReference type="ARBA" id="ARBA00023201"/>
    </source>
</evidence>
<name>A0AA36FYR1_9BILA</name>
<proteinExistence type="inferred from homology"/>
<keyword evidence="8 13" id="KW-0406">Ion transport</keyword>
<evidence type="ECO:0000256" key="14">
    <source>
        <dbReference type="SAM" id="Phobius"/>
    </source>
</evidence>
<evidence type="ECO:0000256" key="2">
    <source>
        <dbReference type="ARBA" id="ARBA00007193"/>
    </source>
</evidence>
<dbReference type="PANTHER" id="PTHR11690">
    <property type="entry name" value="AMILORIDE-SENSITIVE SODIUM CHANNEL-RELATED"/>
    <property type="match status" value="1"/>
</dbReference>
<keyword evidence="16" id="KW-1185">Reference proteome</keyword>
<gene>
    <name evidence="15" type="ORF">MSPICULIGERA_LOCUS8175</name>
</gene>
<protein>
    <submittedName>
        <fullName evidence="15">Uncharacterized protein</fullName>
    </submittedName>
</protein>
<comment type="caution">
    <text evidence="15">The sequence shown here is derived from an EMBL/GenBank/DDBJ whole genome shotgun (WGS) entry which is preliminary data.</text>
</comment>
<dbReference type="EMBL" id="CATQJA010002102">
    <property type="protein sequence ID" value="CAJ0569708.1"/>
    <property type="molecule type" value="Genomic_DNA"/>
</dbReference>